<comment type="catalytic activity">
    <reaction evidence="1">
        <text>ATP + protein L-histidine = ADP + protein N-phospho-L-histidine.</text>
        <dbReference type="EC" id="2.7.13.3"/>
    </reaction>
</comment>
<dbReference type="EC" id="2.7.13.3" evidence="2"/>
<feature type="domain" description="PAC" evidence="11">
    <location>
        <begin position="455"/>
        <end position="509"/>
    </location>
</feature>
<dbReference type="Pfam" id="PF02518">
    <property type="entry name" value="HATPase_c"/>
    <property type="match status" value="1"/>
</dbReference>
<dbReference type="PROSITE" id="PS50113">
    <property type="entry name" value="PAC"/>
    <property type="match status" value="4"/>
</dbReference>
<dbReference type="Pfam" id="PF01590">
    <property type="entry name" value="GAF"/>
    <property type="match status" value="2"/>
</dbReference>
<evidence type="ECO:0000259" key="9">
    <source>
        <dbReference type="PROSITE" id="PS50110"/>
    </source>
</evidence>
<dbReference type="InterPro" id="IPR035965">
    <property type="entry name" value="PAS-like_dom_sf"/>
</dbReference>
<dbReference type="GO" id="GO:0006355">
    <property type="term" value="P:regulation of DNA-templated transcription"/>
    <property type="evidence" value="ECO:0007669"/>
    <property type="project" value="InterPro"/>
</dbReference>
<keyword evidence="7" id="KW-0175">Coiled coil</keyword>
<feature type="domain" description="Response regulatory" evidence="9">
    <location>
        <begin position="1533"/>
        <end position="1649"/>
    </location>
</feature>
<feature type="domain" description="PAC" evidence="11">
    <location>
        <begin position="1225"/>
        <end position="1277"/>
    </location>
</feature>
<dbReference type="SMART" id="SM00388">
    <property type="entry name" value="HisKA"/>
    <property type="match status" value="1"/>
</dbReference>
<dbReference type="Pfam" id="PF13185">
    <property type="entry name" value="GAF_2"/>
    <property type="match status" value="1"/>
</dbReference>
<keyword evidence="13" id="KW-1185">Reference proteome</keyword>
<dbReference type="InterPro" id="IPR004358">
    <property type="entry name" value="Sig_transdc_His_kin-like_C"/>
</dbReference>
<comment type="caution">
    <text evidence="6">Lacks conserved residue(s) required for the propagation of feature annotation.</text>
</comment>
<dbReference type="Pfam" id="PF00512">
    <property type="entry name" value="HisKA"/>
    <property type="match status" value="1"/>
</dbReference>
<dbReference type="PANTHER" id="PTHR43304">
    <property type="entry name" value="PHYTOCHROME-LIKE PROTEIN CPH1"/>
    <property type="match status" value="1"/>
</dbReference>
<dbReference type="GO" id="GO:0000155">
    <property type="term" value="F:phosphorelay sensor kinase activity"/>
    <property type="evidence" value="ECO:0007669"/>
    <property type="project" value="InterPro"/>
</dbReference>
<feature type="domain" description="PAC" evidence="11">
    <location>
        <begin position="767"/>
        <end position="819"/>
    </location>
</feature>
<dbReference type="SUPFAM" id="SSF55785">
    <property type="entry name" value="PYP-like sensor domain (PAS domain)"/>
    <property type="match status" value="5"/>
</dbReference>
<dbReference type="Gene3D" id="3.30.450.20">
    <property type="entry name" value="PAS domain"/>
    <property type="match status" value="5"/>
</dbReference>
<dbReference type="InterPro" id="IPR003661">
    <property type="entry name" value="HisK_dim/P_dom"/>
</dbReference>
<organism evidence="12 13">
    <name type="scientific">Luteolibacter yonseiensis</name>
    <dbReference type="NCBI Taxonomy" id="1144680"/>
    <lineage>
        <taxon>Bacteria</taxon>
        <taxon>Pseudomonadati</taxon>
        <taxon>Verrucomicrobiota</taxon>
        <taxon>Verrucomicrobiia</taxon>
        <taxon>Verrucomicrobiales</taxon>
        <taxon>Verrucomicrobiaceae</taxon>
        <taxon>Luteolibacter</taxon>
    </lineage>
</organism>
<dbReference type="InterPro" id="IPR005467">
    <property type="entry name" value="His_kinase_dom"/>
</dbReference>
<keyword evidence="5" id="KW-0418">Kinase</keyword>
<protein>
    <recommendedName>
        <fullName evidence="2">histidine kinase</fullName>
        <ecNumber evidence="2">2.7.13.3</ecNumber>
    </recommendedName>
</protein>
<feature type="domain" description="PAS" evidence="10">
    <location>
        <begin position="691"/>
        <end position="763"/>
    </location>
</feature>
<dbReference type="InterPro" id="IPR036097">
    <property type="entry name" value="HisK_dim/P_sf"/>
</dbReference>
<dbReference type="PROSITE" id="PS50109">
    <property type="entry name" value="HIS_KIN"/>
    <property type="match status" value="1"/>
</dbReference>
<dbReference type="Pfam" id="PF08447">
    <property type="entry name" value="PAS_3"/>
    <property type="match status" value="2"/>
</dbReference>
<dbReference type="InterPro" id="IPR011006">
    <property type="entry name" value="CheY-like_superfamily"/>
</dbReference>
<dbReference type="InterPro" id="IPR052162">
    <property type="entry name" value="Sensor_kinase/Photoreceptor"/>
</dbReference>
<evidence type="ECO:0000259" key="8">
    <source>
        <dbReference type="PROSITE" id="PS50109"/>
    </source>
</evidence>
<feature type="domain" description="Histidine kinase" evidence="8">
    <location>
        <begin position="1290"/>
        <end position="1512"/>
    </location>
</feature>
<gene>
    <name evidence="12" type="ORF">JIN84_00835</name>
</gene>
<dbReference type="RefSeq" id="WP_200349114.1">
    <property type="nucleotide sequence ID" value="NZ_BAABHZ010000005.1"/>
</dbReference>
<dbReference type="Pfam" id="PF00072">
    <property type="entry name" value="Response_reg"/>
    <property type="match status" value="1"/>
</dbReference>
<evidence type="ECO:0000256" key="3">
    <source>
        <dbReference type="ARBA" id="ARBA00022553"/>
    </source>
</evidence>
<dbReference type="Gene3D" id="2.10.70.100">
    <property type="match status" value="1"/>
</dbReference>
<feature type="domain" description="PAS" evidence="10">
    <location>
        <begin position="265"/>
        <end position="310"/>
    </location>
</feature>
<dbReference type="Gene3D" id="3.40.50.2300">
    <property type="match status" value="2"/>
</dbReference>
<sequence length="1653" mass="184270">MTKRPLRLLLAEENDASSARILEALARQGHEPECVRVSKAGDFLVALDEGDFEIILCGYVMSEFDVFVALEILKATGKDIPLIAISGNFGEEIAVEAIRRGAADYLLKDNLTRLGAAVEREIGLAAERRKTAEKLHASETLLRIASNAAHIGGWTIDFPENRITWSDEVCAIHEVPPGTSPGIEQALDFYASEWRGKVATAFEKCLFEGAPFDDEMEIVTALGRRIWVRTIGEGIRDSAGVVTRIQGALQDITEKRRAKEEAERMALRLSTTLESLTDAFFTVDHDWRFTYMNAQAERMLGRTRQDLLGKVLWDEIPCPAEDGFGAACRRAMAEQVPVELVDFYVSRGRWFELHAHPSVEGLAVSFHDVTERLQSEEQLRILENCVSCINDIVIITEVRQPEEGGPRVLFVNDAFVRHMGYSRAEVLGISPRFLLGPRTQEDRIQLIREAVENGESIRTELINYKKNGEEICLEIEMVPVLDADGKLTHLVAVERDVTQRKAEEEANRADELRYLVQRNALIALTKSNANDSSAILTAFRQITETSAKTLNVARVSIWRFTEDRGALECMDLFQLDSNEHSSGMVLAAADYPVYFNGIACMEPITAVDAHTDPYTRDFSKNYLSPLGIGAMMDVPIHYKNSVNHVLCLEHVGSFRHWTDDEKTFSVAIGNLISLALESTERARVQHDFLMSHHRFQSVAAATDDTIWDWNIESDTFWWNDGLSRLFGWEESNSNQSTQVWIRQIHPEDRDRVVEGLDAVIANGENHWKDEYRFISREGKTSYVLDYGQVIRDASGKAVRMVGGMTDLTASKAAQWELDRSHRALRMLSSCNEMLIRATSEKALLQDACRIAVEIGRYRMAWVGYAMDDEKKTIFPLAHVGDESDYLSEVTLTWAGGHSPDSGPVGQAIRSGELVVVDDILENPSFDHWLEPAKKRGYRSVICLPLRDGTRVFGALCLYGTERHPEVADELKLLLDMANDLAFGIGNIRNREERQRTQEVVVKVAQAVSSGTGAEFFKLLTHNMVEALGAKCGLIGRHNANENSIETLSYVFEGRLEDNFRYDLDGTPCENVAEGEICVIEKDVQGLFPMDHVLVELGIESYAGIPLFHQSGQVAGIMMVMFSNPLEDTALVQSTLQIFAARAASELDRQQADARIREQASLLDKAQDAILVRNLDHKITFWNKSAERLYGWTAEEAVGRPVQELHFKDQAAFLKAHEQTLRLGEWVGEITQVDKSGRDLTIEGRWTLVRDANGEPESVFVINTDISEHRKLEQQFLRAQRLESIGTLAGGIAHDLNNILAPISMAAELLKMSVSDPRSAELLRTIASSAKRGADMVGQVLSFSRGMDSQRVEVHPRKLILEVEAILRDTFLKRIRLEAVAPRELWTIHGDQTQLHQVILNLCLNARDAIAGSGRISIRADNVIIDESFAAMNLEAKEGAHVCIQVEDSGAGIPPEILEKIFDPFFTTKSVGKGTGLGLSTSLAIVRSHGGFIRTVSQPGEGTTMKVYLPARQDLDDSVLAVNHSEQPRGHGEMVLIVDDEMSIRQITQQTLETFGYRTLLAENGDEAISEYALHQSEISVVLTDMMMPVMDGSATIELLMRINPSVRIIATSGITANRELAATAGAGVRDFLQKPYSAETLLKCLKRVLSEVD</sequence>
<dbReference type="PROSITE" id="PS50110">
    <property type="entry name" value="RESPONSE_REGULATORY"/>
    <property type="match status" value="2"/>
</dbReference>
<dbReference type="InterPro" id="IPR013656">
    <property type="entry name" value="PAS_4"/>
</dbReference>
<evidence type="ECO:0000256" key="1">
    <source>
        <dbReference type="ARBA" id="ARBA00000085"/>
    </source>
</evidence>
<evidence type="ECO:0000313" key="12">
    <source>
        <dbReference type="EMBL" id="MBK1814153.1"/>
    </source>
</evidence>
<dbReference type="EMBL" id="JAENIK010000001">
    <property type="protein sequence ID" value="MBK1814153.1"/>
    <property type="molecule type" value="Genomic_DNA"/>
</dbReference>
<dbReference type="SUPFAM" id="SSF55781">
    <property type="entry name" value="GAF domain-like"/>
    <property type="match status" value="3"/>
</dbReference>
<dbReference type="InterPro" id="IPR001610">
    <property type="entry name" value="PAC"/>
</dbReference>
<dbReference type="Gene3D" id="1.10.287.130">
    <property type="match status" value="1"/>
</dbReference>
<dbReference type="CDD" id="cd00156">
    <property type="entry name" value="REC"/>
    <property type="match status" value="1"/>
</dbReference>
<dbReference type="CDD" id="cd00082">
    <property type="entry name" value="HisKA"/>
    <property type="match status" value="1"/>
</dbReference>
<dbReference type="SMART" id="SM00086">
    <property type="entry name" value="PAC"/>
    <property type="match status" value="4"/>
</dbReference>
<proteinExistence type="predicted"/>
<dbReference type="Proteomes" id="UP000600139">
    <property type="component" value="Unassembled WGS sequence"/>
</dbReference>
<dbReference type="InterPro" id="IPR000014">
    <property type="entry name" value="PAS"/>
</dbReference>
<dbReference type="SUPFAM" id="SSF47384">
    <property type="entry name" value="Homodimeric domain of signal transducing histidine kinase"/>
    <property type="match status" value="1"/>
</dbReference>
<dbReference type="NCBIfam" id="TIGR00229">
    <property type="entry name" value="sensory_box"/>
    <property type="match status" value="5"/>
</dbReference>
<dbReference type="InterPro" id="IPR000700">
    <property type="entry name" value="PAS-assoc_C"/>
</dbReference>
<evidence type="ECO:0000313" key="13">
    <source>
        <dbReference type="Proteomes" id="UP000600139"/>
    </source>
</evidence>
<dbReference type="InterPro" id="IPR013767">
    <property type="entry name" value="PAS_fold"/>
</dbReference>
<dbReference type="SMART" id="SM00448">
    <property type="entry name" value="REC"/>
    <property type="match status" value="2"/>
</dbReference>
<dbReference type="SMART" id="SM00065">
    <property type="entry name" value="GAF"/>
    <property type="match status" value="3"/>
</dbReference>
<accession>A0A934R0Y7</accession>
<evidence type="ECO:0000259" key="11">
    <source>
        <dbReference type="PROSITE" id="PS50113"/>
    </source>
</evidence>
<dbReference type="InterPro" id="IPR029016">
    <property type="entry name" value="GAF-like_dom_sf"/>
</dbReference>
<dbReference type="PANTHER" id="PTHR43304:SF1">
    <property type="entry name" value="PAC DOMAIN-CONTAINING PROTEIN"/>
    <property type="match status" value="1"/>
</dbReference>
<dbReference type="Gene3D" id="3.30.450.40">
    <property type="match status" value="3"/>
</dbReference>
<dbReference type="InterPro" id="IPR001789">
    <property type="entry name" value="Sig_transdc_resp-reg_receiver"/>
</dbReference>
<name>A0A934R0Y7_9BACT</name>
<dbReference type="CDD" id="cd00130">
    <property type="entry name" value="PAS"/>
    <property type="match status" value="5"/>
</dbReference>
<feature type="modified residue" description="4-aspartylphosphate" evidence="6">
    <location>
        <position position="1584"/>
    </location>
</feature>
<dbReference type="InterPro" id="IPR003018">
    <property type="entry name" value="GAF"/>
</dbReference>
<reference evidence="12" key="1">
    <citation type="submission" date="2021-01" db="EMBL/GenBank/DDBJ databases">
        <title>Modified the classification status of verrucomicrobia.</title>
        <authorList>
            <person name="Feng X."/>
        </authorList>
    </citation>
    <scope>NUCLEOTIDE SEQUENCE</scope>
    <source>
        <strain evidence="12">JCM 18052</strain>
    </source>
</reference>
<dbReference type="InterPro" id="IPR036890">
    <property type="entry name" value="HATPase_C_sf"/>
</dbReference>
<dbReference type="Pfam" id="PF13426">
    <property type="entry name" value="PAS_9"/>
    <property type="match status" value="1"/>
</dbReference>
<evidence type="ECO:0000256" key="2">
    <source>
        <dbReference type="ARBA" id="ARBA00012438"/>
    </source>
</evidence>
<dbReference type="InterPro" id="IPR013655">
    <property type="entry name" value="PAS_fold_3"/>
</dbReference>
<comment type="caution">
    <text evidence="12">The sequence shown here is derived from an EMBL/GenBank/DDBJ whole genome shotgun (WGS) entry which is preliminary data.</text>
</comment>
<dbReference type="SUPFAM" id="SSF55874">
    <property type="entry name" value="ATPase domain of HSP90 chaperone/DNA topoisomerase II/histidine kinase"/>
    <property type="match status" value="1"/>
</dbReference>
<feature type="domain" description="PAC" evidence="11">
    <location>
        <begin position="212"/>
        <end position="264"/>
    </location>
</feature>
<dbReference type="Pfam" id="PF00989">
    <property type="entry name" value="PAS"/>
    <property type="match status" value="1"/>
</dbReference>
<dbReference type="SUPFAM" id="SSF52172">
    <property type="entry name" value="CheY-like"/>
    <property type="match status" value="2"/>
</dbReference>
<feature type="domain" description="PAS" evidence="10">
    <location>
        <begin position="402"/>
        <end position="454"/>
    </location>
</feature>
<feature type="domain" description="PAS" evidence="10">
    <location>
        <begin position="1154"/>
        <end position="1223"/>
    </location>
</feature>
<dbReference type="PRINTS" id="PR00344">
    <property type="entry name" value="BCTRLSENSOR"/>
</dbReference>
<evidence type="ECO:0000256" key="6">
    <source>
        <dbReference type="PROSITE-ProRule" id="PRU00169"/>
    </source>
</evidence>
<feature type="domain" description="Response regulatory" evidence="9">
    <location>
        <begin position="7"/>
        <end position="123"/>
    </location>
</feature>
<dbReference type="InterPro" id="IPR003594">
    <property type="entry name" value="HATPase_dom"/>
</dbReference>
<dbReference type="SMART" id="SM00091">
    <property type="entry name" value="PAS"/>
    <property type="match status" value="5"/>
</dbReference>
<dbReference type="PROSITE" id="PS50112">
    <property type="entry name" value="PAS"/>
    <property type="match status" value="4"/>
</dbReference>
<dbReference type="Pfam" id="PF08448">
    <property type="entry name" value="PAS_4"/>
    <property type="match status" value="1"/>
</dbReference>
<dbReference type="SMART" id="SM00387">
    <property type="entry name" value="HATPase_c"/>
    <property type="match status" value="1"/>
</dbReference>
<dbReference type="Gene3D" id="3.30.565.10">
    <property type="entry name" value="Histidine kinase-like ATPase, C-terminal domain"/>
    <property type="match status" value="1"/>
</dbReference>
<evidence type="ECO:0000256" key="7">
    <source>
        <dbReference type="SAM" id="Coils"/>
    </source>
</evidence>
<evidence type="ECO:0000259" key="10">
    <source>
        <dbReference type="PROSITE" id="PS50112"/>
    </source>
</evidence>
<evidence type="ECO:0000256" key="4">
    <source>
        <dbReference type="ARBA" id="ARBA00022679"/>
    </source>
</evidence>
<keyword evidence="3 6" id="KW-0597">Phosphoprotein</keyword>
<dbReference type="CDD" id="cd17546">
    <property type="entry name" value="REC_hyHK_CKI1_RcsC-like"/>
    <property type="match status" value="1"/>
</dbReference>
<evidence type="ECO:0000256" key="5">
    <source>
        <dbReference type="ARBA" id="ARBA00022777"/>
    </source>
</evidence>
<feature type="coiled-coil region" evidence="7">
    <location>
        <begin position="245"/>
        <end position="279"/>
    </location>
</feature>
<keyword evidence="4" id="KW-0808">Transferase</keyword>